<evidence type="ECO:0000313" key="1">
    <source>
        <dbReference type="EMBL" id="HEW53198.1"/>
    </source>
</evidence>
<name>A0A7C2ZPG9_9CREN</name>
<accession>A0A7C2ZPG9</accession>
<gene>
    <name evidence="1" type="ORF">ENO77_03430</name>
</gene>
<dbReference type="AlphaFoldDB" id="A0A7C2ZPG9"/>
<organism evidence="1">
    <name type="scientific">Ignisphaera aggregans</name>
    <dbReference type="NCBI Taxonomy" id="334771"/>
    <lineage>
        <taxon>Archaea</taxon>
        <taxon>Thermoproteota</taxon>
        <taxon>Thermoprotei</taxon>
        <taxon>Desulfurococcales</taxon>
        <taxon>Desulfurococcaceae</taxon>
        <taxon>Ignisphaera</taxon>
    </lineage>
</organism>
<proteinExistence type="predicted"/>
<sequence length="148" mass="16960">MRIEKLIESLEKLISFDRYELFAAVEEMKSLGFNTLNLLIDLGQDFDYAALSLKYIVSTDELQPIAVVLQVKKDRLASTSLDRVLRTLHKHGGYIYGDQEYVGFLIPVQEESILYVLTEVLPDIAMVLLNYSVSPRIVGYTIDFYQET</sequence>
<comment type="caution">
    <text evidence="1">The sequence shown here is derived from an EMBL/GenBank/DDBJ whole genome shotgun (WGS) entry which is preliminary data.</text>
</comment>
<reference evidence="1" key="1">
    <citation type="journal article" date="2020" name="mSystems">
        <title>Genome- and Community-Level Interaction Insights into Carbon Utilization and Element Cycling Functions of Hydrothermarchaeota in Hydrothermal Sediment.</title>
        <authorList>
            <person name="Zhou Z."/>
            <person name="Liu Y."/>
            <person name="Xu W."/>
            <person name="Pan J."/>
            <person name="Luo Z.H."/>
            <person name="Li M."/>
        </authorList>
    </citation>
    <scope>NUCLEOTIDE SEQUENCE [LARGE SCALE GENOMIC DNA]</scope>
    <source>
        <strain evidence="1">SpSt-16</strain>
    </source>
</reference>
<protein>
    <submittedName>
        <fullName evidence="1">Uncharacterized protein</fullName>
    </submittedName>
</protein>
<dbReference type="EMBL" id="DSGT01000009">
    <property type="protein sequence ID" value="HEW53198.1"/>
    <property type="molecule type" value="Genomic_DNA"/>
</dbReference>